<gene>
    <name evidence="1" type="ORF">OPT61_g2010</name>
</gene>
<name>A0ACC2IN32_9PLEO</name>
<reference evidence="1" key="1">
    <citation type="submission" date="2022-11" db="EMBL/GenBank/DDBJ databases">
        <title>Genome Sequence of Boeremia exigua.</title>
        <authorList>
            <person name="Buettner E."/>
        </authorList>
    </citation>
    <scope>NUCLEOTIDE SEQUENCE</scope>
    <source>
        <strain evidence="1">CU02</strain>
    </source>
</reference>
<keyword evidence="2" id="KW-1185">Reference proteome</keyword>
<proteinExistence type="predicted"/>
<dbReference type="EMBL" id="JAPHNI010000087">
    <property type="protein sequence ID" value="KAJ8116605.1"/>
    <property type="molecule type" value="Genomic_DNA"/>
</dbReference>
<organism evidence="1 2">
    <name type="scientific">Boeremia exigua</name>
    <dbReference type="NCBI Taxonomy" id="749465"/>
    <lineage>
        <taxon>Eukaryota</taxon>
        <taxon>Fungi</taxon>
        <taxon>Dikarya</taxon>
        <taxon>Ascomycota</taxon>
        <taxon>Pezizomycotina</taxon>
        <taxon>Dothideomycetes</taxon>
        <taxon>Pleosporomycetidae</taxon>
        <taxon>Pleosporales</taxon>
        <taxon>Pleosporineae</taxon>
        <taxon>Didymellaceae</taxon>
        <taxon>Boeremia</taxon>
    </lineage>
</organism>
<protein>
    <submittedName>
        <fullName evidence="1">Uncharacterized protein</fullName>
    </submittedName>
</protein>
<evidence type="ECO:0000313" key="1">
    <source>
        <dbReference type="EMBL" id="KAJ8116605.1"/>
    </source>
</evidence>
<comment type="caution">
    <text evidence="1">The sequence shown here is derived from an EMBL/GenBank/DDBJ whole genome shotgun (WGS) entry which is preliminary data.</text>
</comment>
<accession>A0ACC2IN32</accession>
<evidence type="ECO:0000313" key="2">
    <source>
        <dbReference type="Proteomes" id="UP001153331"/>
    </source>
</evidence>
<sequence length="599" mass="68219">MPDPQSLYDVQLQGRDIRLVRLIPDPDADEASPTECCLSRECLDDLPPYYALSYVWGDPDLTETIRCNGEPLEVTVNLAKALRRLRQGFVPPESSRSKQRVRLTRRGSPVPYVEPAPHYLFWIDAICINQQNVTERSHQVQLMKDVYSRARGVVVWLGDQDPKEEGVAAAIEAVKLVVIHKARDRESVLTTKKLYQKMCDSEIPHAFYSLNTLFASGWYTRLWCVQEAACARETYLLFNRHALNGKDIVSFHTWLRYKCDDQSDDPVSEFSLQSFKNMEEIERRLSAKSKILSPLYLLSLFRSLEAKDPRDNIYGLLGLLEPQHSIFQVDYTKTTTEVYTSAAIQLISHDNELGVLSHVDHHAEFSPISEFPSWVPRWNQHADLSICPNNSMSGFAGRRQTPNVDATQSNKGILFIQGLRCGGVKFVTPKVSQISGTALGKFLQAQKWANMDALATTLTGGHGLYTGNAERWREYFLADFKAYAEQHLGNPKVWHLEGASECNYWVQDASSYENKVKLYAHNRRLFRTDRRWVGLGPACMRKGDRIAVMTGGRTPFVLRPAGNGQYYFMGECYTYDIARGEAYDILGKEGIKERMFELI</sequence>
<dbReference type="Proteomes" id="UP001153331">
    <property type="component" value="Unassembled WGS sequence"/>
</dbReference>